<sequence length="111" mass="12167">MRKISRLINDQSRAQKKGAKQNAGERGTRKKERKKIMHENEWSTFKLLISFSGAGSMRNSSYFSGSRDPPAAPIASAPFDPSSRRRHHPSTLVPAPPGATGCSPPPARRPS</sequence>
<evidence type="ECO:0000256" key="1">
    <source>
        <dbReference type="SAM" id="MobiDB-lite"/>
    </source>
</evidence>
<reference evidence="2" key="1">
    <citation type="submission" date="2020-08" db="EMBL/GenBank/DDBJ databases">
        <title>Genome sequencing and assembly of the red palm weevil Rhynchophorus ferrugineus.</title>
        <authorList>
            <person name="Dias G.B."/>
            <person name="Bergman C.M."/>
            <person name="Manee M."/>
        </authorList>
    </citation>
    <scope>NUCLEOTIDE SEQUENCE</scope>
    <source>
        <strain evidence="2">AA-2017</strain>
        <tissue evidence="2">Whole larva</tissue>
    </source>
</reference>
<accession>A0A834INN9</accession>
<proteinExistence type="predicted"/>
<dbReference type="AlphaFoldDB" id="A0A834INN9"/>
<gene>
    <name evidence="2" type="ORF">GWI33_001614</name>
</gene>
<dbReference type="Proteomes" id="UP000625711">
    <property type="component" value="Unassembled WGS sequence"/>
</dbReference>
<protein>
    <submittedName>
        <fullName evidence="2">Uncharacterized protein</fullName>
    </submittedName>
</protein>
<comment type="caution">
    <text evidence="2">The sequence shown here is derived from an EMBL/GenBank/DDBJ whole genome shotgun (WGS) entry which is preliminary data.</text>
</comment>
<evidence type="ECO:0000313" key="2">
    <source>
        <dbReference type="EMBL" id="KAF7282981.1"/>
    </source>
</evidence>
<dbReference type="EMBL" id="JAACXV010000147">
    <property type="protein sequence ID" value="KAF7282981.1"/>
    <property type="molecule type" value="Genomic_DNA"/>
</dbReference>
<feature type="region of interest" description="Disordered" evidence="1">
    <location>
        <begin position="58"/>
        <end position="111"/>
    </location>
</feature>
<evidence type="ECO:0000313" key="3">
    <source>
        <dbReference type="Proteomes" id="UP000625711"/>
    </source>
</evidence>
<name>A0A834INN9_RHYFE</name>
<organism evidence="2 3">
    <name type="scientific">Rhynchophorus ferrugineus</name>
    <name type="common">Red palm weevil</name>
    <name type="synonym">Curculio ferrugineus</name>
    <dbReference type="NCBI Taxonomy" id="354439"/>
    <lineage>
        <taxon>Eukaryota</taxon>
        <taxon>Metazoa</taxon>
        <taxon>Ecdysozoa</taxon>
        <taxon>Arthropoda</taxon>
        <taxon>Hexapoda</taxon>
        <taxon>Insecta</taxon>
        <taxon>Pterygota</taxon>
        <taxon>Neoptera</taxon>
        <taxon>Endopterygota</taxon>
        <taxon>Coleoptera</taxon>
        <taxon>Polyphaga</taxon>
        <taxon>Cucujiformia</taxon>
        <taxon>Curculionidae</taxon>
        <taxon>Dryophthorinae</taxon>
        <taxon>Rhynchophorus</taxon>
    </lineage>
</organism>
<keyword evidence="3" id="KW-1185">Reference proteome</keyword>
<feature type="region of interest" description="Disordered" evidence="1">
    <location>
        <begin position="1"/>
        <end position="38"/>
    </location>
</feature>